<reference evidence="2 3" key="1">
    <citation type="submission" date="2019-12" db="EMBL/GenBank/DDBJ databases">
        <title>Spirosoma sp. HMF4905 genome sequencing and assembly.</title>
        <authorList>
            <person name="Kang H."/>
            <person name="Cha I."/>
            <person name="Kim H."/>
            <person name="Joh K."/>
        </authorList>
    </citation>
    <scope>NUCLEOTIDE SEQUENCE [LARGE SCALE GENOMIC DNA]</scope>
    <source>
        <strain evidence="2 3">HMF4905</strain>
    </source>
</reference>
<sequence>MQRKFLKLELINTGYQRTALYDGEVYHHLFVHRLVAIAFIPNPQGLPQVNHKDGNRLNNTWANLEWVTAKENIAHAIKNNPNFTGRPKIIPVHIVNRVISDYDTQPKQFTIQQLSLKHRLSIDAVKKILRQHRPPSRHSQETVCSVVSDYLTRKSTGLTRAMIAQRYGITVCALKGIVRRANKNAPRVIVAPHSNPS</sequence>
<protein>
    <recommendedName>
        <fullName evidence="1">HNH nuclease domain-containing protein</fullName>
    </recommendedName>
</protein>
<proteinExistence type="predicted"/>
<dbReference type="InterPro" id="IPR003615">
    <property type="entry name" value="HNH_nuc"/>
</dbReference>
<accession>A0A7K1S633</accession>
<feature type="domain" description="HNH nuclease" evidence="1">
    <location>
        <begin position="30"/>
        <end position="72"/>
    </location>
</feature>
<evidence type="ECO:0000259" key="1">
    <source>
        <dbReference type="Pfam" id="PF13392"/>
    </source>
</evidence>
<dbReference type="InterPro" id="IPR044925">
    <property type="entry name" value="His-Me_finger_sf"/>
</dbReference>
<dbReference type="Gene3D" id="3.90.75.20">
    <property type="match status" value="1"/>
</dbReference>
<gene>
    <name evidence="2" type="ORF">GO755_04485</name>
</gene>
<dbReference type="SUPFAM" id="SSF54060">
    <property type="entry name" value="His-Me finger endonucleases"/>
    <property type="match status" value="1"/>
</dbReference>
<dbReference type="Pfam" id="PF13392">
    <property type="entry name" value="HNH_3"/>
    <property type="match status" value="1"/>
</dbReference>
<evidence type="ECO:0000313" key="2">
    <source>
        <dbReference type="EMBL" id="MVM29279.1"/>
    </source>
</evidence>
<dbReference type="AlphaFoldDB" id="A0A7K1S633"/>
<keyword evidence="3" id="KW-1185">Reference proteome</keyword>
<dbReference type="Proteomes" id="UP000436006">
    <property type="component" value="Unassembled WGS sequence"/>
</dbReference>
<evidence type="ECO:0000313" key="3">
    <source>
        <dbReference type="Proteomes" id="UP000436006"/>
    </source>
</evidence>
<dbReference type="EMBL" id="WPIN01000002">
    <property type="protein sequence ID" value="MVM29279.1"/>
    <property type="molecule type" value="Genomic_DNA"/>
</dbReference>
<name>A0A7K1S633_9BACT</name>
<organism evidence="2 3">
    <name type="scientific">Spirosoma arboris</name>
    <dbReference type="NCBI Taxonomy" id="2682092"/>
    <lineage>
        <taxon>Bacteria</taxon>
        <taxon>Pseudomonadati</taxon>
        <taxon>Bacteroidota</taxon>
        <taxon>Cytophagia</taxon>
        <taxon>Cytophagales</taxon>
        <taxon>Cytophagaceae</taxon>
        <taxon>Spirosoma</taxon>
    </lineage>
</organism>
<comment type="caution">
    <text evidence="2">The sequence shown here is derived from an EMBL/GenBank/DDBJ whole genome shotgun (WGS) entry which is preliminary data.</text>
</comment>